<name>A0A9P4MPU7_9PEZI</name>
<feature type="domain" description="N-acetyltransferase" evidence="1">
    <location>
        <begin position="129"/>
        <end position="262"/>
    </location>
</feature>
<dbReference type="OrthoDB" id="410198at2759"/>
<dbReference type="AlphaFoldDB" id="A0A9P4MPU7"/>
<evidence type="ECO:0000259" key="1">
    <source>
        <dbReference type="PROSITE" id="PS51186"/>
    </source>
</evidence>
<dbReference type="Gene3D" id="3.40.630.30">
    <property type="match status" value="1"/>
</dbReference>
<dbReference type="PANTHER" id="PTHR42791">
    <property type="entry name" value="GNAT FAMILY ACETYLTRANSFERASE"/>
    <property type="match status" value="1"/>
</dbReference>
<dbReference type="PANTHER" id="PTHR42791:SF14">
    <property type="entry name" value="N-ACETYLTRANSFERASE DOMAIN-CONTAINING PROTEIN"/>
    <property type="match status" value="1"/>
</dbReference>
<dbReference type="PROSITE" id="PS51186">
    <property type="entry name" value="GNAT"/>
    <property type="match status" value="1"/>
</dbReference>
<reference evidence="2" key="1">
    <citation type="journal article" date="2020" name="Stud. Mycol.">
        <title>101 Dothideomycetes genomes: a test case for predicting lifestyles and emergence of pathogens.</title>
        <authorList>
            <person name="Haridas S."/>
            <person name="Albert R."/>
            <person name="Binder M."/>
            <person name="Bloem J."/>
            <person name="Labutti K."/>
            <person name="Salamov A."/>
            <person name="Andreopoulos B."/>
            <person name="Baker S."/>
            <person name="Barry K."/>
            <person name="Bills G."/>
            <person name="Bluhm B."/>
            <person name="Cannon C."/>
            <person name="Castanera R."/>
            <person name="Culley D."/>
            <person name="Daum C."/>
            <person name="Ezra D."/>
            <person name="Gonzalez J."/>
            <person name="Henrissat B."/>
            <person name="Kuo A."/>
            <person name="Liang C."/>
            <person name="Lipzen A."/>
            <person name="Lutzoni F."/>
            <person name="Magnuson J."/>
            <person name="Mondo S."/>
            <person name="Nolan M."/>
            <person name="Ohm R."/>
            <person name="Pangilinan J."/>
            <person name="Park H.-J."/>
            <person name="Ramirez L."/>
            <person name="Alfaro M."/>
            <person name="Sun H."/>
            <person name="Tritt A."/>
            <person name="Yoshinaga Y."/>
            <person name="Zwiers L.-H."/>
            <person name="Turgeon B."/>
            <person name="Goodwin S."/>
            <person name="Spatafora J."/>
            <person name="Crous P."/>
            <person name="Grigoriev I."/>
        </authorList>
    </citation>
    <scope>NUCLEOTIDE SEQUENCE</scope>
    <source>
        <strain evidence="2">CBS 260.36</strain>
    </source>
</reference>
<comment type="caution">
    <text evidence="2">The sequence shown here is derived from an EMBL/GenBank/DDBJ whole genome shotgun (WGS) entry which is preliminary data.</text>
</comment>
<accession>A0A9P4MPU7</accession>
<dbReference type="EMBL" id="ML996081">
    <property type="protein sequence ID" value="KAF2157619.1"/>
    <property type="molecule type" value="Genomic_DNA"/>
</dbReference>
<protein>
    <recommendedName>
        <fullName evidence="1">N-acetyltransferase domain-containing protein</fullName>
    </recommendedName>
</protein>
<gene>
    <name evidence="2" type="ORF">K461DRAFT_21701</name>
</gene>
<evidence type="ECO:0000313" key="2">
    <source>
        <dbReference type="EMBL" id="KAF2157619.1"/>
    </source>
</evidence>
<keyword evidence="3" id="KW-1185">Reference proteome</keyword>
<dbReference type="InterPro" id="IPR000182">
    <property type="entry name" value="GNAT_dom"/>
</dbReference>
<dbReference type="InterPro" id="IPR016181">
    <property type="entry name" value="Acyl_CoA_acyltransferase"/>
</dbReference>
<proteinExistence type="predicted"/>
<dbReference type="InterPro" id="IPR052523">
    <property type="entry name" value="Trichothecene_AcTrans"/>
</dbReference>
<sequence length="264" mass="29406">MATTTTTVTATVQLPSLAVENPILARKGPYILRRMLPRDVAAYERIMDAAFGDSMNAMIYPNGKSAADVAWNHDMLLKHMTRDAHYMTYLAVFDTSAPTPPEDLAHLSPDDREAARSEGRMAGHSAWKIHPRDRTQAELDAIAAEASGDGYPPSGHRALLDDFYAALGDAKKRHLGTKAHVLLHMLATDPDYHRRGIGSMQIRWGIEETDRLGVVSYLEASEDGKALYERYGYHEVEKLDFDCRKHIGGEEVAHTIMIRPAKTH</sequence>
<dbReference type="GO" id="GO:0016747">
    <property type="term" value="F:acyltransferase activity, transferring groups other than amino-acyl groups"/>
    <property type="evidence" value="ECO:0007669"/>
    <property type="project" value="InterPro"/>
</dbReference>
<dbReference type="Proteomes" id="UP000799439">
    <property type="component" value="Unassembled WGS sequence"/>
</dbReference>
<dbReference type="Pfam" id="PF13508">
    <property type="entry name" value="Acetyltransf_7"/>
    <property type="match status" value="1"/>
</dbReference>
<organism evidence="2 3">
    <name type="scientific">Myriangium duriaei CBS 260.36</name>
    <dbReference type="NCBI Taxonomy" id="1168546"/>
    <lineage>
        <taxon>Eukaryota</taxon>
        <taxon>Fungi</taxon>
        <taxon>Dikarya</taxon>
        <taxon>Ascomycota</taxon>
        <taxon>Pezizomycotina</taxon>
        <taxon>Dothideomycetes</taxon>
        <taxon>Dothideomycetidae</taxon>
        <taxon>Myriangiales</taxon>
        <taxon>Myriangiaceae</taxon>
        <taxon>Myriangium</taxon>
    </lineage>
</organism>
<evidence type="ECO:0000313" key="3">
    <source>
        <dbReference type="Proteomes" id="UP000799439"/>
    </source>
</evidence>
<dbReference type="SUPFAM" id="SSF55729">
    <property type="entry name" value="Acyl-CoA N-acyltransferases (Nat)"/>
    <property type="match status" value="1"/>
</dbReference>